<evidence type="ECO:0000313" key="2">
    <source>
        <dbReference type="EMBL" id="XDI07609.1"/>
    </source>
</evidence>
<reference evidence="2" key="1">
    <citation type="submission" date="2024-05" db="EMBL/GenBank/DDBJ databases">
        <title>Herbiconiux sp. A18JL235.</title>
        <authorList>
            <person name="Zhang G."/>
        </authorList>
    </citation>
    <scope>NUCLEOTIDE SEQUENCE</scope>
    <source>
        <strain evidence="2">A18JL235</strain>
        <plasmid evidence="2">unnamed2</plasmid>
    </source>
</reference>
<name>A0AB39BM90_9MICO</name>
<gene>
    <name evidence="2" type="ORF">ABFY20_20070</name>
</gene>
<sequence>MRMLGGDLIPHPDSGPGEPAPGRALIWQLDTAEGSGGSGLGVRFSNDHDVVVTHHLDLIASDTIPPAEQWRSIIVVLASHPGDIRTASDVGRVTGWIPIATSPPAEHTTTGYAIGVGISTT</sequence>
<dbReference type="EMBL" id="CP162513">
    <property type="protein sequence ID" value="XDI07609.1"/>
    <property type="molecule type" value="Genomic_DNA"/>
</dbReference>
<geneLocation type="plasmid" evidence="2">
    <name>unnamed2</name>
</geneLocation>
<dbReference type="AlphaFoldDB" id="A0AB39BM90"/>
<feature type="region of interest" description="Disordered" evidence="1">
    <location>
        <begin position="1"/>
        <end position="22"/>
    </location>
</feature>
<proteinExistence type="predicted"/>
<evidence type="ECO:0000256" key="1">
    <source>
        <dbReference type="SAM" id="MobiDB-lite"/>
    </source>
</evidence>
<accession>A0AB39BM90</accession>
<protein>
    <submittedName>
        <fullName evidence="2">Uncharacterized protein</fullName>
    </submittedName>
</protein>
<dbReference type="RefSeq" id="WP_368499974.1">
    <property type="nucleotide sequence ID" value="NZ_CP162513.1"/>
</dbReference>
<organism evidence="2">
    <name type="scientific">Herbiconiux sp. A18JL235</name>
    <dbReference type="NCBI Taxonomy" id="3152363"/>
    <lineage>
        <taxon>Bacteria</taxon>
        <taxon>Bacillati</taxon>
        <taxon>Actinomycetota</taxon>
        <taxon>Actinomycetes</taxon>
        <taxon>Micrococcales</taxon>
        <taxon>Microbacteriaceae</taxon>
        <taxon>Herbiconiux</taxon>
    </lineage>
</organism>
<keyword evidence="2" id="KW-0614">Plasmid</keyword>